<keyword evidence="4" id="KW-1185">Reference proteome</keyword>
<dbReference type="EMBL" id="AMQM01004983">
    <property type="status" value="NOT_ANNOTATED_CDS"/>
    <property type="molecule type" value="Genomic_DNA"/>
</dbReference>
<dbReference type="Proteomes" id="UP000015101">
    <property type="component" value="Unassembled WGS sequence"/>
</dbReference>
<sequence length="143" mass="16399">WIVIQQRIDGSLSFDQNWTTYKAGFGAYNANFWLGLEKIYQLTNSASYRLRFEVLSNGYWTSDEYDNFKIDSESLQYAIHVSGYSGDNLDILNQPPHGASLVSHNGMKFSTPDRDNTPNRRNCGLSYHAGNWFNYCYAQNLNG</sequence>
<reference evidence="4" key="1">
    <citation type="submission" date="2012-12" db="EMBL/GenBank/DDBJ databases">
        <authorList>
            <person name="Hellsten U."/>
            <person name="Grimwood J."/>
            <person name="Chapman J.A."/>
            <person name="Shapiro H."/>
            <person name="Aerts A."/>
            <person name="Otillar R.P."/>
            <person name="Terry A.Y."/>
            <person name="Boore J.L."/>
            <person name="Simakov O."/>
            <person name="Marletaz F."/>
            <person name="Cho S.-J."/>
            <person name="Edsinger-Gonzales E."/>
            <person name="Havlak P."/>
            <person name="Kuo D.-H."/>
            <person name="Larsson T."/>
            <person name="Lv J."/>
            <person name="Arendt D."/>
            <person name="Savage R."/>
            <person name="Osoegawa K."/>
            <person name="de Jong P."/>
            <person name="Lindberg D.R."/>
            <person name="Seaver E.C."/>
            <person name="Weisblat D.A."/>
            <person name="Putnam N.H."/>
            <person name="Grigoriev I.V."/>
            <person name="Rokhsar D.S."/>
        </authorList>
    </citation>
    <scope>NUCLEOTIDE SEQUENCE</scope>
</reference>
<dbReference type="EnsemblMetazoa" id="HelroT144825">
    <property type="protein sequence ID" value="HelroP144825"/>
    <property type="gene ID" value="HelroG144825"/>
</dbReference>
<gene>
    <name evidence="3" type="primary">20196717</name>
    <name evidence="2" type="ORF">HELRODRAFT_144825</name>
</gene>
<evidence type="ECO:0000259" key="1">
    <source>
        <dbReference type="PROSITE" id="PS51406"/>
    </source>
</evidence>
<dbReference type="eggNOG" id="KOG2579">
    <property type="taxonomic scope" value="Eukaryota"/>
</dbReference>
<dbReference type="PANTHER" id="PTHR19143">
    <property type="entry name" value="FIBRINOGEN/TENASCIN/ANGIOPOEITIN"/>
    <property type="match status" value="1"/>
</dbReference>
<evidence type="ECO:0000313" key="2">
    <source>
        <dbReference type="EMBL" id="ESO01661.1"/>
    </source>
</evidence>
<proteinExistence type="predicted"/>
<dbReference type="InterPro" id="IPR050373">
    <property type="entry name" value="Fibrinogen_C-term_domain"/>
</dbReference>
<reference evidence="3" key="3">
    <citation type="submission" date="2015-06" db="UniProtKB">
        <authorList>
            <consortium name="EnsemblMetazoa"/>
        </authorList>
    </citation>
    <scope>IDENTIFICATION</scope>
</reference>
<dbReference type="STRING" id="6412.T1EJG7"/>
<reference evidence="2 4" key="2">
    <citation type="journal article" date="2013" name="Nature">
        <title>Insights into bilaterian evolution from three spiralian genomes.</title>
        <authorList>
            <person name="Simakov O."/>
            <person name="Marletaz F."/>
            <person name="Cho S.J."/>
            <person name="Edsinger-Gonzales E."/>
            <person name="Havlak P."/>
            <person name="Hellsten U."/>
            <person name="Kuo D.H."/>
            <person name="Larsson T."/>
            <person name="Lv J."/>
            <person name="Arendt D."/>
            <person name="Savage R."/>
            <person name="Osoegawa K."/>
            <person name="de Jong P."/>
            <person name="Grimwood J."/>
            <person name="Chapman J.A."/>
            <person name="Shapiro H."/>
            <person name="Aerts A."/>
            <person name="Otillar R.P."/>
            <person name="Terry A.Y."/>
            <person name="Boore J.L."/>
            <person name="Grigoriev I.V."/>
            <person name="Lindberg D.R."/>
            <person name="Seaver E.C."/>
            <person name="Weisblat D.A."/>
            <person name="Putnam N.H."/>
            <person name="Rokhsar D.S."/>
        </authorList>
    </citation>
    <scope>NUCLEOTIDE SEQUENCE</scope>
</reference>
<organism evidence="3 4">
    <name type="scientific">Helobdella robusta</name>
    <name type="common">Californian leech</name>
    <dbReference type="NCBI Taxonomy" id="6412"/>
    <lineage>
        <taxon>Eukaryota</taxon>
        <taxon>Metazoa</taxon>
        <taxon>Spiralia</taxon>
        <taxon>Lophotrochozoa</taxon>
        <taxon>Annelida</taxon>
        <taxon>Clitellata</taxon>
        <taxon>Hirudinea</taxon>
        <taxon>Rhynchobdellida</taxon>
        <taxon>Glossiphoniidae</taxon>
        <taxon>Helobdella</taxon>
    </lineage>
</organism>
<dbReference type="GeneID" id="20196717"/>
<dbReference type="InterPro" id="IPR036056">
    <property type="entry name" value="Fibrinogen-like_C"/>
</dbReference>
<dbReference type="Gene3D" id="4.10.530.10">
    <property type="entry name" value="Gamma-fibrinogen Carboxyl Terminal Fragment, domain 2"/>
    <property type="match status" value="1"/>
</dbReference>
<dbReference type="SUPFAM" id="SSF56496">
    <property type="entry name" value="Fibrinogen C-terminal domain-like"/>
    <property type="match status" value="1"/>
</dbReference>
<dbReference type="InterPro" id="IPR002181">
    <property type="entry name" value="Fibrinogen_a/b/g_C_dom"/>
</dbReference>
<dbReference type="RefSeq" id="XP_009020315.1">
    <property type="nucleotide sequence ID" value="XM_009022067.1"/>
</dbReference>
<dbReference type="InParanoid" id="T1EJG7"/>
<name>T1EJG7_HELRO</name>
<dbReference type="OMA" id="WTIFARR"/>
<dbReference type="OrthoDB" id="6081480at2759"/>
<protein>
    <recommendedName>
        <fullName evidence="1">Fibrinogen C-terminal domain-containing protein</fullName>
    </recommendedName>
</protein>
<dbReference type="Pfam" id="PF00147">
    <property type="entry name" value="Fibrinogen_C"/>
    <property type="match status" value="1"/>
</dbReference>
<dbReference type="Gene3D" id="3.90.215.10">
    <property type="entry name" value="Gamma Fibrinogen, chain A, domain 1"/>
    <property type="match status" value="1"/>
</dbReference>
<accession>T1EJG7</accession>
<dbReference type="PROSITE" id="PS51406">
    <property type="entry name" value="FIBRINOGEN_C_2"/>
    <property type="match status" value="1"/>
</dbReference>
<evidence type="ECO:0000313" key="4">
    <source>
        <dbReference type="Proteomes" id="UP000015101"/>
    </source>
</evidence>
<dbReference type="PANTHER" id="PTHR19143:SF462">
    <property type="entry name" value="APPLE DOMAIN-CONTAINING PROTEIN"/>
    <property type="match status" value="1"/>
</dbReference>
<dbReference type="SMART" id="SM00186">
    <property type="entry name" value="FBG"/>
    <property type="match status" value="1"/>
</dbReference>
<dbReference type="EMBL" id="KB096743">
    <property type="protein sequence ID" value="ESO01661.1"/>
    <property type="molecule type" value="Genomic_DNA"/>
</dbReference>
<dbReference type="InterPro" id="IPR014716">
    <property type="entry name" value="Fibrinogen_a/b/g_C_1"/>
</dbReference>
<evidence type="ECO:0000313" key="3">
    <source>
        <dbReference type="EnsemblMetazoa" id="HelroP144825"/>
    </source>
</evidence>
<dbReference type="AlphaFoldDB" id="T1EJG7"/>
<feature type="domain" description="Fibrinogen C-terminal" evidence="1">
    <location>
        <begin position="1"/>
        <end position="143"/>
    </location>
</feature>
<dbReference type="HOGENOM" id="CLU_038628_6_2_1"/>
<dbReference type="GO" id="GO:0005615">
    <property type="term" value="C:extracellular space"/>
    <property type="evidence" value="ECO:0000318"/>
    <property type="project" value="GO_Central"/>
</dbReference>
<dbReference type="CTD" id="20196717"/>
<dbReference type="KEGG" id="hro:HELRODRAFT_144825"/>